<proteinExistence type="predicted"/>
<dbReference type="Pfam" id="PF00646">
    <property type="entry name" value="F-box"/>
    <property type="match status" value="1"/>
</dbReference>
<dbReference type="EMBL" id="JXJN01025937">
    <property type="status" value="NOT_ANNOTATED_CDS"/>
    <property type="molecule type" value="Genomic_DNA"/>
</dbReference>
<dbReference type="STRING" id="67801.A0A1B0C5D5"/>
<reference evidence="3" key="2">
    <citation type="submission" date="2020-05" db="UniProtKB">
        <authorList>
            <consortium name="EnsemblMetazoa"/>
        </authorList>
    </citation>
    <scope>IDENTIFICATION</scope>
    <source>
        <strain evidence="3">IAEA</strain>
    </source>
</reference>
<accession>A0A1B0C5D5</accession>
<organism evidence="3 4">
    <name type="scientific">Glossina palpalis gambiensis</name>
    <dbReference type="NCBI Taxonomy" id="67801"/>
    <lineage>
        <taxon>Eukaryota</taxon>
        <taxon>Metazoa</taxon>
        <taxon>Ecdysozoa</taxon>
        <taxon>Arthropoda</taxon>
        <taxon>Hexapoda</taxon>
        <taxon>Insecta</taxon>
        <taxon>Pterygota</taxon>
        <taxon>Neoptera</taxon>
        <taxon>Endopterygota</taxon>
        <taxon>Diptera</taxon>
        <taxon>Brachycera</taxon>
        <taxon>Muscomorpha</taxon>
        <taxon>Hippoboscoidea</taxon>
        <taxon>Glossinidae</taxon>
        <taxon>Glossina</taxon>
    </lineage>
</organism>
<feature type="region of interest" description="Disordered" evidence="1">
    <location>
        <begin position="1"/>
        <end position="30"/>
    </location>
</feature>
<evidence type="ECO:0000259" key="2">
    <source>
        <dbReference type="PROSITE" id="PS50181"/>
    </source>
</evidence>
<dbReference type="Proteomes" id="UP000092460">
    <property type="component" value="Unassembled WGS sequence"/>
</dbReference>
<evidence type="ECO:0000313" key="3">
    <source>
        <dbReference type="EnsemblMetazoa" id="GPPI049598-PA"/>
    </source>
</evidence>
<dbReference type="VEuPathDB" id="VectorBase:GPPI049598"/>
<name>A0A1B0C5D5_9MUSC</name>
<dbReference type="AlphaFoldDB" id="A0A1B0C5D5"/>
<dbReference type="Gene3D" id="3.80.10.10">
    <property type="entry name" value="Ribonuclease Inhibitor"/>
    <property type="match status" value="1"/>
</dbReference>
<dbReference type="InterPro" id="IPR001810">
    <property type="entry name" value="F-box_dom"/>
</dbReference>
<protein>
    <recommendedName>
        <fullName evidence="2">F-box domain-containing protein</fullName>
    </recommendedName>
</protein>
<reference evidence="4" key="1">
    <citation type="submission" date="2015-01" db="EMBL/GenBank/DDBJ databases">
        <authorList>
            <person name="Aksoy S."/>
            <person name="Warren W."/>
            <person name="Wilson R.K."/>
        </authorList>
    </citation>
    <scope>NUCLEOTIDE SEQUENCE [LARGE SCALE GENOMIC DNA]</scope>
    <source>
        <strain evidence="4">IAEA</strain>
    </source>
</reference>
<evidence type="ECO:0000256" key="1">
    <source>
        <dbReference type="SAM" id="MobiDB-lite"/>
    </source>
</evidence>
<dbReference type="InterPro" id="IPR032675">
    <property type="entry name" value="LRR_dom_sf"/>
</dbReference>
<evidence type="ECO:0000313" key="4">
    <source>
        <dbReference type="Proteomes" id="UP000092460"/>
    </source>
</evidence>
<dbReference type="InterPro" id="IPR036047">
    <property type="entry name" value="F-box-like_dom_sf"/>
</dbReference>
<keyword evidence="4" id="KW-1185">Reference proteome</keyword>
<feature type="compositionally biased region" description="Basic residues" evidence="1">
    <location>
        <begin position="8"/>
        <end position="23"/>
    </location>
</feature>
<feature type="domain" description="F-box" evidence="2">
    <location>
        <begin position="39"/>
        <end position="85"/>
    </location>
</feature>
<dbReference type="SUPFAM" id="SSF81383">
    <property type="entry name" value="F-box domain"/>
    <property type="match status" value="1"/>
</dbReference>
<dbReference type="Gene3D" id="1.20.1280.50">
    <property type="match status" value="1"/>
</dbReference>
<sequence>MNCIKQTTLKKKKRNKKEKRKLHNSTNGHNMKRNTHVCTFIMDTLNEDCLFQIFSYLNLKDQISLEQICTHLSQAVKRYWIWKYKHCECHFLKQPLSSHELQILLAAICETVEIMEFRFFNKLQYETLKKFRYVKAWNFRFTQLSPYFMNDNDIKDLADLFPNLRSFSPHGNFTGEHIKSWPSLTDLSLSYCCKLNPLTFAEIMDKLKLEKLQLNIFPNYKATDIFNGLDLQTSYVENLTHLKLNTYEFYYFVCERLPALQQLILTNRYNPQQIFDVLLSKWKYLEIMALETSNINHILINCLNLNMNVEKLVIINDVNALPLNVIDSLHQLTQLRELSFNACELDVSVIQRLLYSGCSHLELISIALCQFNEAFLKLNVRDIIINRNKNLRFNFYSNTLENINDSELQTRNVTLELNGTHSLFEVTDMPNNKLLYEPLCVTFHSKQTNLKQ</sequence>
<dbReference type="EnsemblMetazoa" id="GPPI049598-RA">
    <property type="protein sequence ID" value="GPPI049598-PA"/>
    <property type="gene ID" value="GPPI049598"/>
</dbReference>
<dbReference type="PROSITE" id="PS50181">
    <property type="entry name" value="FBOX"/>
    <property type="match status" value="1"/>
</dbReference>
<dbReference type="SUPFAM" id="SSF52047">
    <property type="entry name" value="RNI-like"/>
    <property type="match status" value="1"/>
</dbReference>